<dbReference type="InterPro" id="IPR008906">
    <property type="entry name" value="HATC_C_dom"/>
</dbReference>
<dbReference type="GeneID" id="136078511"/>
<dbReference type="SUPFAM" id="SSF53098">
    <property type="entry name" value="Ribonuclease H-like"/>
    <property type="match status" value="1"/>
</dbReference>
<evidence type="ECO:0000313" key="4">
    <source>
        <dbReference type="RefSeq" id="XP_065650355.1"/>
    </source>
</evidence>
<dbReference type="PANTHER" id="PTHR32166:SF123">
    <property type="entry name" value="BED-TYPE DOMAIN-CONTAINING PROTEIN"/>
    <property type="match status" value="1"/>
</dbReference>
<dbReference type="Pfam" id="PF05699">
    <property type="entry name" value="Dimer_Tnp_hAT"/>
    <property type="match status" value="1"/>
</dbReference>
<dbReference type="InterPro" id="IPR007021">
    <property type="entry name" value="DUF659"/>
</dbReference>
<dbReference type="InterPro" id="IPR012337">
    <property type="entry name" value="RNaseH-like_sf"/>
</dbReference>
<dbReference type="Pfam" id="PF04937">
    <property type="entry name" value="DUF659"/>
    <property type="match status" value="1"/>
</dbReference>
<gene>
    <name evidence="4" type="primary">LOC136078511</name>
</gene>
<sequence length="440" mass="50393">MHLHSMVLKSMSRFRDRRYNEAKFIDVFRQQLPPTSESPIQRIHPPINEELINDIDTKLANFFYLTDIVFRLVNSEASPDQKPFFCTSINTSGIIQNLSAVAGAILQVIEKIGSQKFTSFISDNAPVMKSAWRIIEEKYPHISASGCGAHGVNLLVKDIVFTTEATKAVKDAEKTIKYVKNHHIVKAKFDERRTAANISLSLSMSLVDEESTLLKEIQPKNTFADVMALIKSNPFWERLSKLVKSIEFSFNVIGKLKSDEAPLSLVHDYFGQMYKYWNCFHINAQNAAQGLYLNEDKTNFITATVEFAKKIKPEIADTAEDELISFIGEMAALPEKRKETIFKINARNYWNIIGRDKYSALYEIAKPINEMICLSATAERAWSTFRFIHSRLRNRLTNERVEKLVFLYTNSVLMDTNDKTDYILEEGAILNKIECQEITE</sequence>
<evidence type="ECO:0000259" key="1">
    <source>
        <dbReference type="Pfam" id="PF04937"/>
    </source>
</evidence>
<name>A0ABM4BMR1_HYDVU</name>
<dbReference type="Proteomes" id="UP001652625">
    <property type="component" value="Chromosome 03"/>
</dbReference>
<feature type="domain" description="DUF659" evidence="1">
    <location>
        <begin position="72"/>
        <end position="172"/>
    </location>
</feature>
<keyword evidence="3" id="KW-1185">Reference proteome</keyword>
<reference evidence="4" key="1">
    <citation type="submission" date="2025-08" db="UniProtKB">
        <authorList>
            <consortium name="RefSeq"/>
        </authorList>
    </citation>
    <scope>IDENTIFICATION</scope>
</reference>
<organism evidence="3 4">
    <name type="scientific">Hydra vulgaris</name>
    <name type="common">Hydra</name>
    <name type="synonym">Hydra attenuata</name>
    <dbReference type="NCBI Taxonomy" id="6087"/>
    <lineage>
        <taxon>Eukaryota</taxon>
        <taxon>Metazoa</taxon>
        <taxon>Cnidaria</taxon>
        <taxon>Hydrozoa</taxon>
        <taxon>Hydroidolina</taxon>
        <taxon>Anthoathecata</taxon>
        <taxon>Aplanulata</taxon>
        <taxon>Hydridae</taxon>
        <taxon>Hydra</taxon>
    </lineage>
</organism>
<dbReference type="RefSeq" id="XP_065650355.1">
    <property type="nucleotide sequence ID" value="XM_065794283.1"/>
</dbReference>
<dbReference type="PANTHER" id="PTHR32166">
    <property type="entry name" value="OSJNBA0013A04.12 PROTEIN"/>
    <property type="match status" value="1"/>
</dbReference>
<protein>
    <submittedName>
        <fullName evidence="4">Uncharacterized protein LOC136078511</fullName>
    </submittedName>
</protein>
<evidence type="ECO:0000259" key="2">
    <source>
        <dbReference type="Pfam" id="PF05699"/>
    </source>
</evidence>
<accession>A0ABM4BMR1</accession>
<feature type="domain" description="HAT C-terminal dimerisation" evidence="2">
    <location>
        <begin position="343"/>
        <end position="410"/>
    </location>
</feature>
<proteinExistence type="predicted"/>
<evidence type="ECO:0000313" key="3">
    <source>
        <dbReference type="Proteomes" id="UP001652625"/>
    </source>
</evidence>